<dbReference type="InterPro" id="IPR015168">
    <property type="entry name" value="SsuA/THI5"/>
</dbReference>
<evidence type="ECO:0000256" key="4">
    <source>
        <dbReference type="SAM" id="SignalP"/>
    </source>
</evidence>
<dbReference type="SUPFAM" id="SSF53850">
    <property type="entry name" value="Periplasmic binding protein-like II"/>
    <property type="match status" value="1"/>
</dbReference>
<dbReference type="OrthoDB" id="6522570at2"/>
<keyword evidence="3 4" id="KW-0732">Signal</keyword>
<evidence type="ECO:0000256" key="2">
    <source>
        <dbReference type="ARBA" id="ARBA00010742"/>
    </source>
</evidence>
<dbReference type="Gene3D" id="3.40.190.10">
    <property type="entry name" value="Periplasmic binding protein-like II"/>
    <property type="match status" value="2"/>
</dbReference>
<dbReference type="PANTHER" id="PTHR30024:SF47">
    <property type="entry name" value="TAURINE-BINDING PERIPLASMIC PROTEIN"/>
    <property type="match status" value="1"/>
</dbReference>
<evidence type="ECO:0000256" key="1">
    <source>
        <dbReference type="ARBA" id="ARBA00004418"/>
    </source>
</evidence>
<accession>A0A1G7JWX2</accession>
<evidence type="ECO:0000259" key="5">
    <source>
        <dbReference type="Pfam" id="PF09084"/>
    </source>
</evidence>
<organism evidence="6 7">
    <name type="scientific">Celeribacter baekdonensis</name>
    <dbReference type="NCBI Taxonomy" id="875171"/>
    <lineage>
        <taxon>Bacteria</taxon>
        <taxon>Pseudomonadati</taxon>
        <taxon>Pseudomonadota</taxon>
        <taxon>Alphaproteobacteria</taxon>
        <taxon>Rhodobacterales</taxon>
        <taxon>Roseobacteraceae</taxon>
        <taxon>Celeribacter</taxon>
    </lineage>
</organism>
<comment type="similarity">
    <text evidence="2">Belongs to the bacterial solute-binding protein SsuA/TauA family.</text>
</comment>
<dbReference type="EMBL" id="FNBL01000003">
    <property type="protein sequence ID" value="SDF29440.1"/>
    <property type="molecule type" value="Genomic_DNA"/>
</dbReference>
<dbReference type="RefSeq" id="WP_074643085.1">
    <property type="nucleotide sequence ID" value="NZ_FNBL01000003.1"/>
</dbReference>
<feature type="signal peptide" evidence="4">
    <location>
        <begin position="1"/>
        <end position="27"/>
    </location>
</feature>
<protein>
    <submittedName>
        <fullName evidence="6">NitT/TauT family transport system substrate-binding protein</fullName>
    </submittedName>
</protein>
<feature type="domain" description="SsuA/THI5-like" evidence="5">
    <location>
        <begin position="45"/>
        <end position="257"/>
    </location>
</feature>
<evidence type="ECO:0000256" key="3">
    <source>
        <dbReference type="ARBA" id="ARBA00022729"/>
    </source>
</evidence>
<dbReference type="Pfam" id="PF09084">
    <property type="entry name" value="NMT1"/>
    <property type="match status" value="1"/>
</dbReference>
<comment type="subcellular location">
    <subcellularLocation>
        <location evidence="1">Periplasm</location>
    </subcellularLocation>
</comment>
<dbReference type="PANTHER" id="PTHR30024">
    <property type="entry name" value="ALIPHATIC SULFONATES-BINDING PROTEIN-RELATED"/>
    <property type="match status" value="1"/>
</dbReference>
<name>A0A1G7JWX2_9RHOB</name>
<gene>
    <name evidence="6" type="ORF">SAMN04488117_103243</name>
</gene>
<dbReference type="AlphaFoldDB" id="A0A1G7JWX2"/>
<evidence type="ECO:0000313" key="6">
    <source>
        <dbReference type="EMBL" id="SDF29440.1"/>
    </source>
</evidence>
<dbReference type="GO" id="GO:0042597">
    <property type="term" value="C:periplasmic space"/>
    <property type="evidence" value="ECO:0007669"/>
    <property type="project" value="UniProtKB-SubCell"/>
</dbReference>
<proteinExistence type="inferred from homology"/>
<reference evidence="6 7" key="1">
    <citation type="submission" date="2016-10" db="EMBL/GenBank/DDBJ databases">
        <authorList>
            <person name="de Groot N.N."/>
        </authorList>
    </citation>
    <scope>NUCLEOTIDE SEQUENCE [LARGE SCALE GENOMIC DNA]</scope>
    <source>
        <strain evidence="6 7">DSM 27375</strain>
    </source>
</reference>
<evidence type="ECO:0000313" key="7">
    <source>
        <dbReference type="Proteomes" id="UP000182284"/>
    </source>
</evidence>
<sequence length="334" mass="35542">MKIARTLSFIAGITAATLTTMPTPAAAEDVTKISFMEVIHSLFYSPLYVAIGNGYFEEEGIAFDLIAGQGSDKVTAALLSKSVDIALAGPETTLYVETGKSPEKIRIIAGLTATDGSFLIGHDPATGDFDWATLKGKKILGWREGSSPAMFLRAALEKAGLNPDEDVEIITNVAIPARMGAFMSGVADYGTFFEPDVTTLEANGFYAQTNVGQAVGNIDYTVFIARQAYIAEHPEVVGGFVKAIAKAEAWIAEAPEADVAQVLQPYFPGVGLDELSQSVLRHRTAGVWKTSPAVAPEAIDALQDMLMHNGLLAVETKVAFENVVDPSFFAQSAQ</sequence>
<feature type="chain" id="PRO_5010274180" evidence="4">
    <location>
        <begin position="28"/>
        <end position="334"/>
    </location>
</feature>
<dbReference type="Proteomes" id="UP000182284">
    <property type="component" value="Unassembled WGS sequence"/>
</dbReference>